<feature type="transmembrane region" description="Helical" evidence="3">
    <location>
        <begin position="237"/>
        <end position="260"/>
    </location>
</feature>
<feature type="transmembrane region" description="Helical" evidence="3">
    <location>
        <begin position="48"/>
        <end position="72"/>
    </location>
</feature>
<dbReference type="PANTHER" id="PTHR24221:SF503">
    <property type="entry name" value="MITOCHONDRIAL POTASSIUM CHANNEL ATP-BINDING SUBUNIT"/>
    <property type="match status" value="1"/>
</dbReference>
<dbReference type="InterPro" id="IPR027417">
    <property type="entry name" value="P-loop_NTPase"/>
</dbReference>
<dbReference type="EMBL" id="JAAAWN010000026">
    <property type="protein sequence ID" value="NDV92678.1"/>
    <property type="molecule type" value="Genomic_DNA"/>
</dbReference>
<dbReference type="GO" id="GO:0016020">
    <property type="term" value="C:membrane"/>
    <property type="evidence" value="ECO:0007669"/>
    <property type="project" value="TreeGrafter"/>
</dbReference>
<keyword evidence="2 5" id="KW-0067">ATP-binding</keyword>
<dbReference type="InterPro" id="IPR017871">
    <property type="entry name" value="ABC_transporter-like_CS"/>
</dbReference>
<dbReference type="GO" id="GO:0016887">
    <property type="term" value="F:ATP hydrolysis activity"/>
    <property type="evidence" value="ECO:0007669"/>
    <property type="project" value="InterPro"/>
</dbReference>
<keyword evidence="1" id="KW-0547">Nucleotide-binding</keyword>
<dbReference type="Pfam" id="PF00005">
    <property type="entry name" value="ABC_tran"/>
    <property type="match status" value="1"/>
</dbReference>
<feature type="transmembrane region" description="Helical" evidence="3">
    <location>
        <begin position="12"/>
        <end position="42"/>
    </location>
</feature>
<keyword evidence="6" id="KW-1185">Reference proteome</keyword>
<feature type="domain" description="ABC transporter" evidence="4">
    <location>
        <begin position="305"/>
        <end position="537"/>
    </location>
</feature>
<dbReference type="RefSeq" id="WP_163087606.1">
    <property type="nucleotide sequence ID" value="NZ_JAAAWN010000026.1"/>
</dbReference>
<gene>
    <name evidence="5" type="ORF">GTH32_16005</name>
</gene>
<dbReference type="SUPFAM" id="SSF52540">
    <property type="entry name" value="P-loop containing nucleoside triphosphate hydrolases"/>
    <property type="match status" value="1"/>
</dbReference>
<evidence type="ECO:0000256" key="3">
    <source>
        <dbReference type="SAM" id="Phobius"/>
    </source>
</evidence>
<dbReference type="GO" id="GO:0005524">
    <property type="term" value="F:ATP binding"/>
    <property type="evidence" value="ECO:0007669"/>
    <property type="project" value="UniProtKB-KW"/>
</dbReference>
<dbReference type="GO" id="GO:0042626">
    <property type="term" value="F:ATPase-coupled transmembrane transporter activity"/>
    <property type="evidence" value="ECO:0007669"/>
    <property type="project" value="TreeGrafter"/>
</dbReference>
<evidence type="ECO:0000256" key="2">
    <source>
        <dbReference type="ARBA" id="ARBA00022840"/>
    </source>
</evidence>
<dbReference type="PROSITE" id="PS00211">
    <property type="entry name" value="ABC_TRANSPORTER_1"/>
    <property type="match status" value="1"/>
</dbReference>
<accession>A0A7X5LNL2</accession>
<dbReference type="InterPro" id="IPR039421">
    <property type="entry name" value="Type_1_exporter"/>
</dbReference>
<comment type="caution">
    <text evidence="5">The sequence shown here is derived from an EMBL/GenBank/DDBJ whole genome shotgun (WGS) entry which is preliminary data.</text>
</comment>
<protein>
    <submittedName>
        <fullName evidence="5">ATP-binding cassette domain-containing protein</fullName>
    </submittedName>
</protein>
<dbReference type="Gene3D" id="3.40.50.300">
    <property type="entry name" value="P-loop containing nucleotide triphosphate hydrolases"/>
    <property type="match status" value="1"/>
</dbReference>
<organism evidence="5 6">
    <name type="scientific">Alteromonas profundi</name>
    <dbReference type="NCBI Taxonomy" id="2696062"/>
    <lineage>
        <taxon>Bacteria</taxon>
        <taxon>Pseudomonadati</taxon>
        <taxon>Pseudomonadota</taxon>
        <taxon>Gammaproteobacteria</taxon>
        <taxon>Alteromonadales</taxon>
        <taxon>Alteromonadaceae</taxon>
        <taxon>Alteromonas/Salinimonas group</taxon>
        <taxon>Alteromonas</taxon>
    </lineage>
</organism>
<keyword evidence="3" id="KW-0472">Membrane</keyword>
<dbReference type="InterPro" id="IPR003593">
    <property type="entry name" value="AAA+_ATPase"/>
</dbReference>
<proteinExistence type="predicted"/>
<dbReference type="SMART" id="SM00382">
    <property type="entry name" value="AAA"/>
    <property type="match status" value="1"/>
</dbReference>
<keyword evidence="3" id="KW-0812">Transmembrane</keyword>
<evidence type="ECO:0000259" key="4">
    <source>
        <dbReference type="PROSITE" id="PS50893"/>
    </source>
</evidence>
<reference evidence="5 6" key="1">
    <citation type="submission" date="2020-01" db="EMBL/GenBank/DDBJ databases">
        <authorList>
            <person name="Chen J."/>
            <person name="Zhu S."/>
            <person name="Yang J."/>
        </authorList>
    </citation>
    <scope>NUCLEOTIDE SEQUENCE [LARGE SCALE GENOMIC DNA]</scope>
    <source>
        <strain evidence="5 6">345S023</strain>
    </source>
</reference>
<feature type="transmembrane region" description="Helical" evidence="3">
    <location>
        <begin position="148"/>
        <end position="166"/>
    </location>
</feature>
<evidence type="ECO:0000313" key="6">
    <source>
        <dbReference type="Proteomes" id="UP000470213"/>
    </source>
</evidence>
<dbReference type="AlphaFoldDB" id="A0A7X5LNL2"/>
<feature type="transmembrane region" description="Helical" evidence="3">
    <location>
        <begin position="118"/>
        <end position="142"/>
    </location>
</feature>
<sequence>MTHRNRTEKPAILTLLLAILHGAAGLSILVISSWFIAISAIAPLGFNYVIPAVVIRALALLRIASGYASMWVGHNDLLYRISGVRLLVFSQLTNAHSGSHAYSTEALAHHTEEVASMWIAWIAPLSSVLILFVSVCVGASTFGLPGAPILWVGFVGWLFIMSWQGVRSLKGAGHYAASTTHFREQTTAFFNTSAIWHLKKTDSITSGQSPRYQLKNVPSAKQVWRDNLTQQASAHSAAWLFQGVAYCLLIGGLLATPSVFYTPLAIVVPMVLLASPDWASSAFHAVTRVSQWQHSRNALNALSTVPYDNLNNVGFNQQLQCEHLKPLEWRSASVSAVVQRQGITLLQGASGSGKSSLLQAIVGLIPSTGRRIVDGVPLPHGLIEGWRYVEQSPTVLSATIKQNLDPAGLGVTEQKMDECLRALGLDSLLPLETWVGKAGRHLSGGESKRLELARAILSSPSLLCVDEPFEGLDAESQQRVCTLLKRVSATTPIVVASHVVPATFSFNELISLDSISLNPTFQRIYDGHKRFTVTETGQ</sequence>
<evidence type="ECO:0000256" key="1">
    <source>
        <dbReference type="ARBA" id="ARBA00022741"/>
    </source>
</evidence>
<dbReference type="Proteomes" id="UP000470213">
    <property type="component" value="Unassembled WGS sequence"/>
</dbReference>
<name>A0A7X5LNL2_9ALTE</name>
<dbReference type="InterPro" id="IPR003439">
    <property type="entry name" value="ABC_transporter-like_ATP-bd"/>
</dbReference>
<evidence type="ECO:0000313" key="5">
    <source>
        <dbReference type="EMBL" id="NDV92678.1"/>
    </source>
</evidence>
<dbReference type="PANTHER" id="PTHR24221">
    <property type="entry name" value="ATP-BINDING CASSETTE SUB-FAMILY B"/>
    <property type="match status" value="1"/>
</dbReference>
<keyword evidence="3" id="KW-1133">Transmembrane helix</keyword>
<dbReference type="PROSITE" id="PS50893">
    <property type="entry name" value="ABC_TRANSPORTER_2"/>
    <property type="match status" value="1"/>
</dbReference>